<accession>A0A8T2ULL2</accession>
<keyword evidence="2" id="KW-1185">Reference proteome</keyword>
<gene>
    <name evidence="1" type="ORF">KP509_06G007000</name>
</gene>
<evidence type="ECO:0000313" key="2">
    <source>
        <dbReference type="Proteomes" id="UP000825935"/>
    </source>
</evidence>
<dbReference type="EMBL" id="CM035411">
    <property type="protein sequence ID" value="KAH7434244.1"/>
    <property type="molecule type" value="Genomic_DNA"/>
</dbReference>
<sequence>MRWLNIEMQGLVSQPAFVLAQCCHVQIDVRVICSVLTPKFSRTRRYSHPCWCQLYMSATTMCACIENRVAYVRCSGAGCRCRLTLTIGGLAEVTQLKNAVEQAIQRCESPMSIAHLTATIVSLRKHFSFAVFCRSALLIF</sequence>
<proteinExistence type="predicted"/>
<name>A0A8T2ULL2_CERRI</name>
<evidence type="ECO:0000313" key="1">
    <source>
        <dbReference type="EMBL" id="KAH7434244.1"/>
    </source>
</evidence>
<comment type="caution">
    <text evidence="1">The sequence shown here is derived from an EMBL/GenBank/DDBJ whole genome shotgun (WGS) entry which is preliminary data.</text>
</comment>
<reference evidence="1" key="1">
    <citation type="submission" date="2021-08" db="EMBL/GenBank/DDBJ databases">
        <title>WGS assembly of Ceratopteris richardii.</title>
        <authorList>
            <person name="Marchant D.B."/>
            <person name="Chen G."/>
            <person name="Jenkins J."/>
            <person name="Shu S."/>
            <person name="Leebens-Mack J."/>
            <person name="Grimwood J."/>
            <person name="Schmutz J."/>
            <person name="Soltis P."/>
            <person name="Soltis D."/>
            <person name="Chen Z.-H."/>
        </authorList>
    </citation>
    <scope>NUCLEOTIDE SEQUENCE</scope>
    <source>
        <strain evidence="1">Whitten #5841</strain>
        <tissue evidence="1">Leaf</tissue>
    </source>
</reference>
<dbReference type="Proteomes" id="UP000825935">
    <property type="component" value="Chromosome 6"/>
</dbReference>
<organism evidence="1 2">
    <name type="scientific">Ceratopteris richardii</name>
    <name type="common">Triangle waterfern</name>
    <dbReference type="NCBI Taxonomy" id="49495"/>
    <lineage>
        <taxon>Eukaryota</taxon>
        <taxon>Viridiplantae</taxon>
        <taxon>Streptophyta</taxon>
        <taxon>Embryophyta</taxon>
        <taxon>Tracheophyta</taxon>
        <taxon>Polypodiopsida</taxon>
        <taxon>Polypodiidae</taxon>
        <taxon>Polypodiales</taxon>
        <taxon>Pteridineae</taxon>
        <taxon>Pteridaceae</taxon>
        <taxon>Parkerioideae</taxon>
        <taxon>Ceratopteris</taxon>
    </lineage>
</organism>
<protein>
    <submittedName>
        <fullName evidence="1">Uncharacterized protein</fullName>
    </submittedName>
</protein>
<dbReference type="AlphaFoldDB" id="A0A8T2ULL2"/>